<accession>A0ACB8GLP5</accession>
<comment type="caution">
    <text evidence="1">The sequence shown here is derived from an EMBL/GenBank/DDBJ whole genome shotgun (WGS) entry which is preliminary data.</text>
</comment>
<keyword evidence="1" id="KW-0503">Monooxygenase</keyword>
<keyword evidence="1" id="KW-0560">Oxidoreductase</keyword>
<evidence type="ECO:0000313" key="1">
    <source>
        <dbReference type="EMBL" id="KAH9476461.1"/>
    </source>
</evidence>
<evidence type="ECO:0000313" key="2">
    <source>
        <dbReference type="Proteomes" id="UP000664032"/>
    </source>
</evidence>
<reference evidence="1" key="1">
    <citation type="submission" date="2021-10" db="EMBL/GenBank/DDBJ databases">
        <title>Psilocybe cubensis genome.</title>
        <authorList>
            <person name="Mckernan K.J."/>
            <person name="Crawford S."/>
            <person name="Trippe A."/>
            <person name="Kane L.T."/>
            <person name="Mclaughlin S."/>
        </authorList>
    </citation>
    <scope>NUCLEOTIDE SEQUENCE</scope>
    <source>
        <strain evidence="1">MGC-MH-2018</strain>
    </source>
</reference>
<name>A0ACB8GLP5_PSICU</name>
<gene>
    <name evidence="1" type="ORF">JR316_0010373</name>
</gene>
<protein>
    <submittedName>
        <fullName evidence="1">Lytic chitin monooxygenase</fullName>
    </submittedName>
</protein>
<organism evidence="1 2">
    <name type="scientific">Psilocybe cubensis</name>
    <name type="common">Psychedelic mushroom</name>
    <name type="synonym">Stropharia cubensis</name>
    <dbReference type="NCBI Taxonomy" id="181762"/>
    <lineage>
        <taxon>Eukaryota</taxon>
        <taxon>Fungi</taxon>
        <taxon>Dikarya</taxon>
        <taxon>Basidiomycota</taxon>
        <taxon>Agaricomycotina</taxon>
        <taxon>Agaricomycetes</taxon>
        <taxon>Agaricomycetidae</taxon>
        <taxon>Agaricales</taxon>
        <taxon>Agaricineae</taxon>
        <taxon>Strophariaceae</taxon>
        <taxon>Psilocybe</taxon>
    </lineage>
</organism>
<dbReference type="Proteomes" id="UP000664032">
    <property type="component" value="Unassembled WGS sequence"/>
</dbReference>
<keyword evidence="2" id="KW-1185">Reference proteome</keyword>
<dbReference type="EMBL" id="JAFIQS020000010">
    <property type="protein sequence ID" value="KAH9476461.1"/>
    <property type="molecule type" value="Genomic_DNA"/>
</dbReference>
<proteinExistence type="predicted"/>
<sequence>MRTTGTIKSVFERRLDRLSYEGYLKHAHSMINFMTLALLALAILYSVAPAVGNGFVNFPPSRQARCLYGQVPDCGDVQYEPQSVEGLAGSFSCNGDGERFHELNDNSLFENLHFSVPEDIEKLSFTWVITAPHRTIVWEYFVITQDNTLLYSDQAFNQTPPATLTHMVPLNGIKGAQTVLARWTIGDTENAFYSCVDLLIVNAATATATPGAVATPAPVSMPSGFHDSARHENSVNRSAYSSAESSHTGAQKAIQKKFYIQGPHS</sequence>